<name>A0A6C0BIR5_9ZZZZ</name>
<protein>
    <submittedName>
        <fullName evidence="1">Uncharacterized protein</fullName>
    </submittedName>
</protein>
<sequence length="88" mass="10033">MNTITNMYQNIRKESTAHLKERRQSYCSHLRHTWAASFDCMRASIALLIHGAVPAFCKTTGSTIVVRVAEDMVEQPSYESTVTKRDLK</sequence>
<dbReference type="InterPro" id="IPR045936">
    <property type="entry name" value="DUF6356"/>
</dbReference>
<reference evidence="1" key="1">
    <citation type="journal article" date="2020" name="Nature">
        <title>Giant virus diversity and host interactions through global metagenomics.</title>
        <authorList>
            <person name="Schulz F."/>
            <person name="Roux S."/>
            <person name="Paez-Espino D."/>
            <person name="Jungbluth S."/>
            <person name="Walsh D.A."/>
            <person name="Denef V.J."/>
            <person name="McMahon K.D."/>
            <person name="Konstantinidis K.T."/>
            <person name="Eloe-Fadrosh E.A."/>
            <person name="Kyrpides N.C."/>
            <person name="Woyke T."/>
        </authorList>
    </citation>
    <scope>NUCLEOTIDE SEQUENCE</scope>
    <source>
        <strain evidence="1">GVMAG-M-3300013004-44</strain>
    </source>
</reference>
<evidence type="ECO:0000313" key="1">
    <source>
        <dbReference type="EMBL" id="QHS91308.1"/>
    </source>
</evidence>
<organism evidence="1">
    <name type="scientific">viral metagenome</name>
    <dbReference type="NCBI Taxonomy" id="1070528"/>
    <lineage>
        <taxon>unclassified sequences</taxon>
        <taxon>metagenomes</taxon>
        <taxon>organismal metagenomes</taxon>
    </lineage>
</organism>
<dbReference type="Pfam" id="PF19883">
    <property type="entry name" value="DUF6356"/>
    <property type="match status" value="1"/>
</dbReference>
<accession>A0A6C0BIR5</accession>
<dbReference type="AlphaFoldDB" id="A0A6C0BIR5"/>
<proteinExistence type="predicted"/>
<dbReference type="EMBL" id="MN739158">
    <property type="protein sequence ID" value="QHS91308.1"/>
    <property type="molecule type" value="Genomic_DNA"/>
</dbReference>